<dbReference type="Proteomes" id="UP000270046">
    <property type="component" value="Chromosome"/>
</dbReference>
<dbReference type="InterPro" id="IPR011990">
    <property type="entry name" value="TPR-like_helical_dom_sf"/>
</dbReference>
<dbReference type="InterPro" id="IPR012944">
    <property type="entry name" value="SusD_RagB_dom"/>
</dbReference>
<sequence length="545" mass="59551">MKKYIKHLMCFAAVSLVATTGCKKDFFNRPPEDAITVDNFYQTNDQVTASTNALYNSPWFNWVNKSGWAITELAGGNARTYSDDVISLFNFTLTDINPRIADAWNSLFTVVAQSNALINNLPVKASASVDKAVLNNALGEAHLMRALAYFHIVRIWGNVPIIENSTDFVGNFQVNTNPVTDIYKFIINDLKFAEANCTPKVRVGATIAQGHVSSGSASALLAKVYLYMDDYTNARAEAEKVINSGEFKLYRGNITNDQIATYGYTGLIDGKNYNDLFKTANNNNEESVIALQWAGGAAYGHGNPQQASFAIAGVTGTGDGYSVLGPTIDLQNAYEPGDTRLHGTIMKAGDFYPEINQAGGGFTVPASVNSQNTKAGIKKYVVGTPADNGGIGAAQSAANCTYMMRYAEVLLIAAEAILGANNSTSDVTALKYYNMVRNRAGLAPVTSFTKTNMFHERRIELAIEGDYWFDLERMDGWQGILTVKHPKALAVIANQERGTYSNDTPPQVYSDKKTAKDEFFNFPIPQVETATDPKLLEPPVPYKFK</sequence>
<organism evidence="9 10">
    <name type="scientific">Mucilaginibacter celer</name>
    <dbReference type="NCBI Taxonomy" id="2305508"/>
    <lineage>
        <taxon>Bacteria</taxon>
        <taxon>Pseudomonadati</taxon>
        <taxon>Bacteroidota</taxon>
        <taxon>Sphingobacteriia</taxon>
        <taxon>Sphingobacteriales</taxon>
        <taxon>Sphingobacteriaceae</taxon>
        <taxon>Mucilaginibacter</taxon>
    </lineage>
</organism>
<evidence type="ECO:0000256" key="2">
    <source>
        <dbReference type="ARBA" id="ARBA00006275"/>
    </source>
</evidence>
<keyword evidence="5" id="KW-0998">Cell outer membrane</keyword>
<protein>
    <submittedName>
        <fullName evidence="9">RagB/SusD family nutrient uptake outer membrane protein</fullName>
    </submittedName>
</protein>
<feature type="domain" description="SusD-like N-terminal" evidence="8">
    <location>
        <begin position="72"/>
        <end position="226"/>
    </location>
</feature>
<keyword evidence="10" id="KW-1185">Reference proteome</keyword>
<evidence type="ECO:0000256" key="1">
    <source>
        <dbReference type="ARBA" id="ARBA00004442"/>
    </source>
</evidence>
<proteinExistence type="inferred from homology"/>
<dbReference type="GO" id="GO:0009279">
    <property type="term" value="C:cell outer membrane"/>
    <property type="evidence" value="ECO:0007669"/>
    <property type="project" value="UniProtKB-SubCell"/>
</dbReference>
<evidence type="ECO:0000256" key="6">
    <source>
        <dbReference type="SAM" id="SignalP"/>
    </source>
</evidence>
<dbReference type="Gene3D" id="1.25.40.390">
    <property type="match status" value="1"/>
</dbReference>
<dbReference type="PROSITE" id="PS51257">
    <property type="entry name" value="PROKAR_LIPOPROTEIN"/>
    <property type="match status" value="1"/>
</dbReference>
<name>A0A494VRX6_9SPHI</name>
<evidence type="ECO:0000259" key="8">
    <source>
        <dbReference type="Pfam" id="PF14322"/>
    </source>
</evidence>
<accession>A0A494VRX6</accession>
<feature type="domain" description="RagB/SusD" evidence="7">
    <location>
        <begin position="286"/>
        <end position="536"/>
    </location>
</feature>
<keyword evidence="4" id="KW-0472">Membrane</keyword>
<dbReference type="OrthoDB" id="993981at2"/>
<dbReference type="EMBL" id="CP032869">
    <property type="protein sequence ID" value="AYL94093.1"/>
    <property type="molecule type" value="Genomic_DNA"/>
</dbReference>
<gene>
    <name evidence="9" type="ORF">HYN43_001735</name>
</gene>
<evidence type="ECO:0000256" key="4">
    <source>
        <dbReference type="ARBA" id="ARBA00023136"/>
    </source>
</evidence>
<feature type="chain" id="PRO_5019828531" evidence="6">
    <location>
        <begin position="21"/>
        <end position="545"/>
    </location>
</feature>
<comment type="similarity">
    <text evidence="2">Belongs to the SusD family.</text>
</comment>
<dbReference type="Pfam" id="PF14322">
    <property type="entry name" value="SusD-like_3"/>
    <property type="match status" value="1"/>
</dbReference>
<dbReference type="RefSeq" id="WP_119407812.1">
    <property type="nucleotide sequence ID" value="NZ_CP032869.1"/>
</dbReference>
<dbReference type="InterPro" id="IPR033985">
    <property type="entry name" value="SusD-like_N"/>
</dbReference>
<keyword evidence="3 6" id="KW-0732">Signal</keyword>
<dbReference type="KEGG" id="muh:HYN43_001735"/>
<evidence type="ECO:0000256" key="5">
    <source>
        <dbReference type="ARBA" id="ARBA00023237"/>
    </source>
</evidence>
<dbReference type="Pfam" id="PF07980">
    <property type="entry name" value="SusD_RagB"/>
    <property type="match status" value="1"/>
</dbReference>
<feature type="signal peptide" evidence="6">
    <location>
        <begin position="1"/>
        <end position="20"/>
    </location>
</feature>
<dbReference type="AlphaFoldDB" id="A0A494VRX6"/>
<evidence type="ECO:0000313" key="9">
    <source>
        <dbReference type="EMBL" id="AYL94093.1"/>
    </source>
</evidence>
<evidence type="ECO:0000313" key="10">
    <source>
        <dbReference type="Proteomes" id="UP000270046"/>
    </source>
</evidence>
<reference evidence="9 10" key="1">
    <citation type="submission" date="2018-10" db="EMBL/GenBank/DDBJ databases">
        <title>Genome sequencing of Mucilaginibacter sp. HYN0043.</title>
        <authorList>
            <person name="Kim M."/>
            <person name="Yi H."/>
        </authorList>
    </citation>
    <scope>NUCLEOTIDE SEQUENCE [LARGE SCALE GENOMIC DNA]</scope>
    <source>
        <strain evidence="9 10">HYN0043</strain>
    </source>
</reference>
<evidence type="ECO:0000256" key="3">
    <source>
        <dbReference type="ARBA" id="ARBA00022729"/>
    </source>
</evidence>
<comment type="subcellular location">
    <subcellularLocation>
        <location evidence="1">Cell outer membrane</location>
    </subcellularLocation>
</comment>
<evidence type="ECO:0000259" key="7">
    <source>
        <dbReference type="Pfam" id="PF07980"/>
    </source>
</evidence>
<dbReference type="SUPFAM" id="SSF48452">
    <property type="entry name" value="TPR-like"/>
    <property type="match status" value="1"/>
</dbReference>